<reference evidence="2" key="1">
    <citation type="journal article" date="2016" name="Ticks Tick Borne Dis.">
        <title>De novo assembly and annotation of the salivary gland transcriptome of Rhipicephalus appendiculatus male and female ticks during blood feeding.</title>
        <authorList>
            <person name="de Castro M.H."/>
            <person name="de Klerk D."/>
            <person name="Pienaar R."/>
            <person name="Latif A.A."/>
            <person name="Rees D.J."/>
            <person name="Mans B.J."/>
        </authorList>
    </citation>
    <scope>NUCLEOTIDE SEQUENCE</scope>
    <source>
        <tissue evidence="2">Salivary glands</tissue>
    </source>
</reference>
<dbReference type="EMBL" id="GEDV01001020">
    <property type="protein sequence ID" value="JAP87537.1"/>
    <property type="molecule type" value="Transcribed_RNA"/>
</dbReference>
<evidence type="ECO:0000256" key="1">
    <source>
        <dbReference type="SAM" id="Phobius"/>
    </source>
</evidence>
<accession>A0A131Z8B1</accession>
<feature type="transmembrane region" description="Helical" evidence="1">
    <location>
        <begin position="79"/>
        <end position="98"/>
    </location>
</feature>
<evidence type="ECO:0000313" key="2">
    <source>
        <dbReference type="EMBL" id="JAP87537.1"/>
    </source>
</evidence>
<organism evidence="2">
    <name type="scientific">Rhipicephalus appendiculatus</name>
    <name type="common">Brown ear tick</name>
    <dbReference type="NCBI Taxonomy" id="34631"/>
    <lineage>
        <taxon>Eukaryota</taxon>
        <taxon>Metazoa</taxon>
        <taxon>Ecdysozoa</taxon>
        <taxon>Arthropoda</taxon>
        <taxon>Chelicerata</taxon>
        <taxon>Arachnida</taxon>
        <taxon>Acari</taxon>
        <taxon>Parasitiformes</taxon>
        <taxon>Ixodida</taxon>
        <taxon>Ixodoidea</taxon>
        <taxon>Ixodidae</taxon>
        <taxon>Rhipicephalinae</taxon>
        <taxon>Rhipicephalus</taxon>
        <taxon>Rhipicephalus</taxon>
    </lineage>
</organism>
<dbReference type="AlphaFoldDB" id="A0A131Z8B1"/>
<feature type="transmembrane region" description="Helical" evidence="1">
    <location>
        <begin position="38"/>
        <end position="59"/>
    </location>
</feature>
<protein>
    <submittedName>
        <fullName evidence="2">Uncharacterized protein</fullName>
    </submittedName>
</protein>
<keyword evidence="1" id="KW-0472">Membrane</keyword>
<keyword evidence="1" id="KW-0812">Transmembrane</keyword>
<feature type="non-terminal residue" evidence="2">
    <location>
        <position position="1"/>
    </location>
</feature>
<feature type="transmembrane region" description="Helical" evidence="1">
    <location>
        <begin position="141"/>
        <end position="168"/>
    </location>
</feature>
<keyword evidence="1" id="KW-1133">Transmembrane helix</keyword>
<name>A0A131Z8B1_RHIAP</name>
<feature type="transmembrane region" description="Helical" evidence="1">
    <location>
        <begin position="6"/>
        <end position="26"/>
    </location>
</feature>
<sequence>LGNFTMAVLCPAAFSCATRFLSLLAVKASAVKKVEVNVLLSCLMGTNAVILVAGCLVFIYEVGAGFMVSSEAGRGTWYLQLPMIVLRCPAFTGAIWPFPKLLYLMKTDVIATFRTLKLHRRETEEARKAFTKRWLHPLKPVLLTALVTVVAFFVIIGTVVTLVVFGVIPDPETLPPSGGI</sequence>
<proteinExistence type="predicted"/>